<dbReference type="InterPro" id="IPR054276">
    <property type="entry name" value="DUF7007"/>
</dbReference>
<evidence type="ECO:0000313" key="2">
    <source>
        <dbReference type="EMBL" id="QGM95751.1"/>
    </source>
</evidence>
<gene>
    <name evidence="2" type="ORF">F7D13_16695</name>
</gene>
<keyword evidence="3" id="KW-1185">Reference proteome</keyword>
<reference evidence="2 3" key="1">
    <citation type="journal article" date="2021" name="AMB Express">
        <title>Isolation and characterisation of Methylocystis spp. for poly-3-hydroxybutyrate production using waste methane feedstocks.</title>
        <authorList>
            <person name="Rumah B.L."/>
            <person name="Stead C.E."/>
            <person name="Claxton Stevens B.H."/>
            <person name="Minton N.P."/>
            <person name="Grosse-Honebrink A."/>
            <person name="Zhang Y."/>
        </authorList>
    </citation>
    <scope>NUCLEOTIDE SEQUENCE [LARGE SCALE GENOMIC DNA]</scope>
    <source>
        <strain evidence="2 3">BRCS1</strain>
    </source>
</reference>
<evidence type="ECO:0000313" key="3">
    <source>
        <dbReference type="Proteomes" id="UP000424673"/>
    </source>
</evidence>
<dbReference type="Proteomes" id="UP000424673">
    <property type="component" value="Plasmid unnamed1"/>
</dbReference>
<organism evidence="2 3">
    <name type="scientific">Methylocystis rosea</name>
    <dbReference type="NCBI Taxonomy" id="173366"/>
    <lineage>
        <taxon>Bacteria</taxon>
        <taxon>Pseudomonadati</taxon>
        <taxon>Pseudomonadota</taxon>
        <taxon>Alphaproteobacteria</taxon>
        <taxon>Hyphomicrobiales</taxon>
        <taxon>Methylocystaceae</taxon>
        <taxon>Methylocystis</taxon>
    </lineage>
</organism>
<name>A0ABX6EPC7_9HYPH</name>
<accession>A0ABX6EPC7</accession>
<dbReference type="EMBL" id="CP044329">
    <property type="protein sequence ID" value="QGM95751.1"/>
    <property type="molecule type" value="Genomic_DNA"/>
</dbReference>
<dbReference type="Pfam" id="PF22653">
    <property type="entry name" value="DUF7007"/>
    <property type="match status" value="1"/>
</dbReference>
<geneLocation type="plasmid" evidence="2 3">
    <name>unnamed1</name>
</geneLocation>
<sequence>MNSPDRSVVSFHRTRDGFLAARLGQRAFLALPSKSGGISVASAHYIDKSPEEWRPSDFYIVERLLADEAAFRRYVAEIADHERQLLTLDRRELKTSAVTPWGTAQISKVYNEGIISHSTASHGGFHLDEARNYLVHPAYRNADGWYEEDCEWSKVAAMFPPLFTDYERKCADQTLRDCEPDAYEAVNNVVLGPGESHAKDARQFRLNHARDWLVTLAIKSRQRSGFVECVATLGGDRRGAERRFLVPEAEYDPGRHGFVIHPARHEAHEGPSSFVGWTR</sequence>
<keyword evidence="2" id="KW-0614">Plasmid</keyword>
<proteinExistence type="predicted"/>
<feature type="domain" description="DUF7007" evidence="1">
    <location>
        <begin position="96"/>
        <end position="209"/>
    </location>
</feature>
<protein>
    <recommendedName>
        <fullName evidence="1">DUF7007 domain-containing protein</fullName>
    </recommendedName>
</protein>
<dbReference type="RefSeq" id="WP_154453916.1">
    <property type="nucleotide sequence ID" value="NZ_CP044329.1"/>
</dbReference>
<evidence type="ECO:0000259" key="1">
    <source>
        <dbReference type="Pfam" id="PF22653"/>
    </source>
</evidence>